<keyword evidence="3" id="KW-1185">Reference proteome</keyword>
<comment type="caution">
    <text evidence="2">The sequence shown here is derived from an EMBL/GenBank/DDBJ whole genome shotgun (WGS) entry which is preliminary data.</text>
</comment>
<organism evidence="2 3">
    <name type="scientific">Ginsengibacter hankyongi</name>
    <dbReference type="NCBI Taxonomy" id="2607284"/>
    <lineage>
        <taxon>Bacteria</taxon>
        <taxon>Pseudomonadati</taxon>
        <taxon>Bacteroidota</taxon>
        <taxon>Chitinophagia</taxon>
        <taxon>Chitinophagales</taxon>
        <taxon>Chitinophagaceae</taxon>
        <taxon>Ginsengibacter</taxon>
    </lineage>
</organism>
<reference evidence="2 3" key="1">
    <citation type="submission" date="2019-09" db="EMBL/GenBank/DDBJ databases">
        <title>Draft genome sequence of Ginsengibacter sp. BR5-29.</title>
        <authorList>
            <person name="Im W.-T."/>
        </authorList>
    </citation>
    <scope>NUCLEOTIDE SEQUENCE [LARGE SCALE GENOMIC DNA]</scope>
    <source>
        <strain evidence="2 3">BR5-29</strain>
    </source>
</reference>
<name>A0A5J5IBZ9_9BACT</name>
<evidence type="ECO:0000313" key="3">
    <source>
        <dbReference type="Proteomes" id="UP000326903"/>
    </source>
</evidence>
<dbReference type="Proteomes" id="UP000326903">
    <property type="component" value="Unassembled WGS sequence"/>
</dbReference>
<protein>
    <recommendedName>
        <fullName evidence="4">Lipoprotein</fullName>
    </recommendedName>
</protein>
<keyword evidence="1" id="KW-0732">Signal</keyword>
<dbReference type="PROSITE" id="PS51257">
    <property type="entry name" value="PROKAR_LIPOPROTEIN"/>
    <property type="match status" value="1"/>
</dbReference>
<evidence type="ECO:0000256" key="1">
    <source>
        <dbReference type="SAM" id="SignalP"/>
    </source>
</evidence>
<dbReference type="EMBL" id="VYQF01000015">
    <property type="protein sequence ID" value="KAA9034454.1"/>
    <property type="molecule type" value="Genomic_DNA"/>
</dbReference>
<dbReference type="RefSeq" id="WP_150417168.1">
    <property type="nucleotide sequence ID" value="NZ_VYQF01000015.1"/>
</dbReference>
<proteinExistence type="predicted"/>
<dbReference type="AlphaFoldDB" id="A0A5J5IBZ9"/>
<evidence type="ECO:0008006" key="4">
    <source>
        <dbReference type="Google" id="ProtNLM"/>
    </source>
</evidence>
<evidence type="ECO:0000313" key="2">
    <source>
        <dbReference type="EMBL" id="KAA9034454.1"/>
    </source>
</evidence>
<feature type="signal peptide" evidence="1">
    <location>
        <begin position="1"/>
        <end position="21"/>
    </location>
</feature>
<gene>
    <name evidence="2" type="ORF">FW778_22505</name>
</gene>
<feature type="chain" id="PRO_5023848600" description="Lipoprotein" evidence="1">
    <location>
        <begin position="22"/>
        <end position="150"/>
    </location>
</feature>
<accession>A0A5J5IBZ9</accession>
<sequence length="150" mass="17390">MNIYRIAGLLSLYLLSSIISCKTTTYVINITAGDTTTQKLTLQQTDGSSADTIKVHEDDKVLWRIKTETVHKITDIDDKISMAQPTFITERKPHKRFFSRTWVEKVNRVVKAQFKDSGYVKEFYFIKWKPNGPDSAKTYDPLMQIYPRGY</sequence>